<comment type="caution">
    <text evidence="2">The sequence shown here is derived from an EMBL/GenBank/DDBJ whole genome shotgun (WGS) entry which is preliminary data.</text>
</comment>
<organism evidence="2">
    <name type="scientific">Desulfobacca acetoxidans</name>
    <dbReference type="NCBI Taxonomy" id="60893"/>
    <lineage>
        <taxon>Bacteria</taxon>
        <taxon>Pseudomonadati</taxon>
        <taxon>Thermodesulfobacteriota</taxon>
        <taxon>Desulfobaccia</taxon>
        <taxon>Desulfobaccales</taxon>
        <taxon>Desulfobaccaceae</taxon>
        <taxon>Desulfobacca</taxon>
    </lineage>
</organism>
<dbReference type="AlphaFoldDB" id="A0A7V4G8D2"/>
<keyword evidence="1" id="KW-1133">Transmembrane helix</keyword>
<accession>A0A7V4G8D2</accession>
<feature type="transmembrane region" description="Helical" evidence="1">
    <location>
        <begin position="76"/>
        <end position="94"/>
    </location>
</feature>
<keyword evidence="1" id="KW-0472">Membrane</keyword>
<dbReference type="EMBL" id="DSXI01000346">
    <property type="protein sequence ID" value="HGS05254.1"/>
    <property type="molecule type" value="Genomic_DNA"/>
</dbReference>
<gene>
    <name evidence="2" type="ORF">ENT08_05875</name>
</gene>
<keyword evidence="1" id="KW-0812">Transmembrane</keyword>
<proteinExistence type="predicted"/>
<name>A0A7V4G8D2_9BACT</name>
<protein>
    <submittedName>
        <fullName evidence="2">Uncharacterized protein</fullName>
    </submittedName>
</protein>
<evidence type="ECO:0000313" key="2">
    <source>
        <dbReference type="EMBL" id="HGS05254.1"/>
    </source>
</evidence>
<sequence length="112" mass="12528">MSTNEMEVLRPLFERIIRKEVREALKKEERHRFPEIFIDPASGQLSCSRVGMFLVTAVLFPVSLVLQALGFKLGQAWTSFVALAGTLAGVYGLNSAARVWRGGMAKDNEDRE</sequence>
<reference evidence="2" key="1">
    <citation type="journal article" date="2020" name="mSystems">
        <title>Genome- and Community-Level Interaction Insights into Carbon Utilization and Element Cycling Functions of Hydrothermarchaeota in Hydrothermal Sediment.</title>
        <authorList>
            <person name="Zhou Z."/>
            <person name="Liu Y."/>
            <person name="Xu W."/>
            <person name="Pan J."/>
            <person name="Luo Z.H."/>
            <person name="Li M."/>
        </authorList>
    </citation>
    <scope>NUCLEOTIDE SEQUENCE [LARGE SCALE GENOMIC DNA]</scope>
    <source>
        <strain evidence="2">SpSt-548</strain>
    </source>
</reference>
<feature type="transmembrane region" description="Helical" evidence="1">
    <location>
        <begin position="50"/>
        <end position="70"/>
    </location>
</feature>
<evidence type="ECO:0000256" key="1">
    <source>
        <dbReference type="SAM" id="Phobius"/>
    </source>
</evidence>